<proteinExistence type="predicted"/>
<evidence type="ECO:0000256" key="1">
    <source>
        <dbReference type="SAM" id="Phobius"/>
    </source>
</evidence>
<dbReference type="EMBL" id="FOFS01000004">
    <property type="protein sequence ID" value="SEQ19733.1"/>
    <property type="molecule type" value="Genomic_DNA"/>
</dbReference>
<protein>
    <submittedName>
        <fullName evidence="2">Uncharacterized protein</fullName>
    </submittedName>
</protein>
<dbReference type="STRING" id="489703.SAMN04488038_104252"/>
<evidence type="ECO:0000313" key="2">
    <source>
        <dbReference type="EMBL" id="SEQ19733.1"/>
    </source>
</evidence>
<keyword evidence="1" id="KW-1133">Transmembrane helix</keyword>
<reference evidence="2 3" key="1">
    <citation type="submission" date="2016-10" db="EMBL/GenBank/DDBJ databases">
        <authorList>
            <person name="de Groot N.N."/>
        </authorList>
    </citation>
    <scope>NUCLEOTIDE SEQUENCE [LARGE SCALE GENOMIC DNA]</scope>
    <source>
        <strain evidence="2 3">DSM 25927</strain>
    </source>
</reference>
<dbReference type="Proteomes" id="UP000199233">
    <property type="component" value="Unassembled WGS sequence"/>
</dbReference>
<keyword evidence="3" id="KW-1185">Reference proteome</keyword>
<accession>A0A1H9E3B9</accession>
<keyword evidence="1" id="KW-0472">Membrane</keyword>
<organism evidence="2 3">
    <name type="scientific">Solimonas aquatica</name>
    <dbReference type="NCBI Taxonomy" id="489703"/>
    <lineage>
        <taxon>Bacteria</taxon>
        <taxon>Pseudomonadati</taxon>
        <taxon>Pseudomonadota</taxon>
        <taxon>Gammaproteobacteria</taxon>
        <taxon>Nevskiales</taxon>
        <taxon>Nevskiaceae</taxon>
        <taxon>Solimonas</taxon>
    </lineage>
</organism>
<feature type="transmembrane region" description="Helical" evidence="1">
    <location>
        <begin position="46"/>
        <end position="66"/>
    </location>
</feature>
<gene>
    <name evidence="2" type="ORF">SAMN04488038_104252</name>
</gene>
<evidence type="ECO:0000313" key="3">
    <source>
        <dbReference type="Proteomes" id="UP000199233"/>
    </source>
</evidence>
<dbReference type="RefSeq" id="WP_245732385.1">
    <property type="nucleotide sequence ID" value="NZ_FOFS01000004.1"/>
</dbReference>
<keyword evidence="1" id="KW-0812">Transmembrane</keyword>
<dbReference type="AlphaFoldDB" id="A0A1H9E3B9"/>
<sequence length="93" mass="9983">MSPKNSRAPLWPRWLLAGPLAALCAALIMAGGALWLPRGAAGIDNLVLPILAFPAIWAVLFFYACLTRHLRRAYALLLALLLAHALALGLQLS</sequence>
<feature type="transmembrane region" description="Helical" evidence="1">
    <location>
        <begin position="73"/>
        <end position="92"/>
    </location>
</feature>
<name>A0A1H9E3B9_9GAMM</name>